<dbReference type="Proteomes" id="UP000013981">
    <property type="component" value="Unassembled WGS sequence"/>
</dbReference>
<dbReference type="eggNOG" id="COG4653">
    <property type="taxonomic scope" value="Bacteria"/>
</dbReference>
<evidence type="ECO:0000313" key="5">
    <source>
        <dbReference type="Proteomes" id="UP000013981"/>
    </source>
</evidence>
<comment type="subcellular location">
    <subcellularLocation>
        <location evidence="1">Virion</location>
    </subcellularLocation>
</comment>
<feature type="domain" description="Phage capsid-like C-terminal" evidence="3">
    <location>
        <begin position="146"/>
        <end position="409"/>
    </location>
</feature>
<evidence type="ECO:0000256" key="1">
    <source>
        <dbReference type="ARBA" id="ARBA00004328"/>
    </source>
</evidence>
<sequence length="422" mass="46278">MRKRTNTRDFIGLQFFAAPPAGDRLSQIEARLSQIRTEMDQEGADLEALSNEVDNLIAERGQLKQGAETRAALLRKIGTGAVGNPLPGMQLPSDPEQRSETYTIDSPEYRTAWIKHLRRTVGISDQLNQMTEAEQRAFTTVTGSAGAVIPTQTANTILEKVTQYAPLLSKINLLRVPGMVTFAVEDTVNAAEKHTQNATISGKEDKLKSITLSAYEITKLVQISKSVAMMSIPAFETWLTDMLARKIADKISETILLGTGSDEGTGIDKAAVWDQSTNSVQVANSASLTTQDVLNLIALLPGGYDARAEFVMSKKTLYMDFMPLQDKSKNDIVTMSGSNYYVFGYPVQLDERVKLHEAYLGDLYTVIGNMPEDVTVTSAFDIDTNSYKFLGCAMFDCKPSMSDAIVKLEKADAIVKLEKADA</sequence>
<keyword evidence="2" id="KW-0175">Coiled coil</keyword>
<accession>R8W0T1</accession>
<feature type="coiled-coil region" evidence="2">
    <location>
        <begin position="32"/>
        <end position="66"/>
    </location>
</feature>
<dbReference type="InterPro" id="IPR024455">
    <property type="entry name" value="Phage_capsid"/>
</dbReference>
<comment type="caution">
    <text evidence="4">The sequence shown here is derived from an EMBL/GenBank/DDBJ whole genome shotgun (WGS) entry which is preliminary data.</text>
</comment>
<dbReference type="AlphaFoldDB" id="R8W0T1"/>
<evidence type="ECO:0000256" key="2">
    <source>
        <dbReference type="SAM" id="Coils"/>
    </source>
</evidence>
<keyword evidence="5" id="KW-1185">Reference proteome</keyword>
<name>R8W0T1_9FIRM</name>
<dbReference type="PATRIC" id="fig|1203606.4.peg.1302"/>
<dbReference type="Gene3D" id="3.30.2400.10">
    <property type="entry name" value="Major capsid protein gp5"/>
    <property type="match status" value="1"/>
</dbReference>
<dbReference type="HOGENOM" id="CLU_778268_0_0_9"/>
<proteinExistence type="predicted"/>
<organism evidence="4 5">
    <name type="scientific">Butyricicoccus pullicaecorum 1.2</name>
    <dbReference type="NCBI Taxonomy" id="1203606"/>
    <lineage>
        <taxon>Bacteria</taxon>
        <taxon>Bacillati</taxon>
        <taxon>Bacillota</taxon>
        <taxon>Clostridia</taxon>
        <taxon>Eubacteriales</taxon>
        <taxon>Butyricicoccaceae</taxon>
        <taxon>Butyricicoccus</taxon>
    </lineage>
</organism>
<protein>
    <submittedName>
        <fullName evidence="4">HK97 family phage major capsid protein</fullName>
    </submittedName>
</protein>
<dbReference type="SUPFAM" id="SSF56563">
    <property type="entry name" value="Major capsid protein gp5"/>
    <property type="match status" value="1"/>
</dbReference>
<dbReference type="RefSeq" id="WP_016147508.1">
    <property type="nucleotide sequence ID" value="NZ_KB976103.1"/>
</dbReference>
<evidence type="ECO:0000259" key="3">
    <source>
        <dbReference type="Pfam" id="PF05065"/>
    </source>
</evidence>
<dbReference type="Pfam" id="PF05065">
    <property type="entry name" value="Phage_capsid"/>
    <property type="match status" value="1"/>
</dbReference>
<gene>
    <name evidence="4" type="ORF">HMPREF1526_01339</name>
</gene>
<dbReference type="InterPro" id="IPR054612">
    <property type="entry name" value="Phage_capsid-like_C"/>
</dbReference>
<evidence type="ECO:0000313" key="4">
    <source>
        <dbReference type="EMBL" id="EOQ38309.1"/>
    </source>
</evidence>
<reference evidence="4 5" key="1">
    <citation type="submission" date="2013-01" db="EMBL/GenBank/DDBJ databases">
        <title>The Genome Sequence of Butyricicoccus pullicaecorum 1.2.</title>
        <authorList>
            <consortium name="The Broad Institute Genome Sequencing Platform"/>
            <person name="Earl A."/>
            <person name="Ward D."/>
            <person name="Feldgarden M."/>
            <person name="Gevers D."/>
            <person name="Van Immerseel F."/>
            <person name="Eeckhaut V."/>
            <person name="Walker B."/>
            <person name="Young S.K."/>
            <person name="Zeng Q."/>
            <person name="Gargeya S."/>
            <person name="Fitzgerald M."/>
            <person name="Haas B."/>
            <person name="Abouelleil A."/>
            <person name="Alvarado L."/>
            <person name="Arachchi H.M."/>
            <person name="Berlin A.M."/>
            <person name="Chapman S.B."/>
            <person name="Dewar J."/>
            <person name="Goldberg J."/>
            <person name="Griggs A."/>
            <person name="Gujja S."/>
            <person name="Hansen M."/>
            <person name="Howarth C."/>
            <person name="Imamovic A."/>
            <person name="Larimer J."/>
            <person name="McCowan C."/>
            <person name="Murphy C."/>
            <person name="Neiman D."/>
            <person name="Pearson M."/>
            <person name="Priest M."/>
            <person name="Roberts A."/>
            <person name="Saif S."/>
            <person name="Shea T."/>
            <person name="Sisk P."/>
            <person name="Sykes S."/>
            <person name="Wortman J."/>
            <person name="Nusbaum C."/>
            <person name="Birren B."/>
        </authorList>
    </citation>
    <scope>NUCLEOTIDE SEQUENCE [LARGE SCALE GENOMIC DNA]</scope>
    <source>
        <strain evidence="4 5">1.2</strain>
    </source>
</reference>
<dbReference type="EMBL" id="AQOB01000004">
    <property type="protein sequence ID" value="EOQ38309.1"/>
    <property type="molecule type" value="Genomic_DNA"/>
</dbReference>
<dbReference type="NCBIfam" id="TIGR01554">
    <property type="entry name" value="major_cap_HK97"/>
    <property type="match status" value="1"/>
</dbReference>